<protein>
    <submittedName>
        <fullName evidence="3">Uncharacterized protein</fullName>
    </submittedName>
</protein>
<evidence type="ECO:0000256" key="1">
    <source>
        <dbReference type="SAM" id="MobiDB-lite"/>
    </source>
</evidence>
<dbReference type="STRING" id="1068978.AMETH_6299"/>
<dbReference type="Proteomes" id="UP000062973">
    <property type="component" value="Chromosome"/>
</dbReference>
<proteinExistence type="predicted"/>
<feature type="compositionally biased region" description="Low complexity" evidence="1">
    <location>
        <begin position="1"/>
        <end position="13"/>
    </location>
</feature>
<keyword evidence="4" id="KW-1185">Reference proteome</keyword>
<accession>A0A076N6H5</accession>
<name>A0A076N6H5_AMYME</name>
<feature type="region of interest" description="Disordered" evidence="1">
    <location>
        <begin position="1"/>
        <end position="20"/>
    </location>
</feature>
<evidence type="ECO:0000313" key="2">
    <source>
        <dbReference type="EMBL" id="AIJ26391.1"/>
    </source>
</evidence>
<sequence>MDDTQTAQAPAAAQERRPQTFADLEYGRHALRPVPTLDQFGNCTLCGEHPLIHIRGGVVVDPREFHREEQPELPLADGGDAA</sequence>
<reference evidence="3 4" key="1">
    <citation type="submission" date="2014-07" db="EMBL/GenBank/DDBJ databases">
        <title>Whole Genome Sequence of the Amycolatopsis methanolica 239.</title>
        <authorList>
            <person name="Tang B."/>
        </authorList>
    </citation>
    <scope>NUCLEOTIDE SEQUENCE [LARGE SCALE GENOMIC DNA]</scope>
    <source>
        <strain evidence="3 4">239</strain>
    </source>
</reference>
<dbReference type="PATRIC" id="fig|1068978.7.peg.6766"/>
<dbReference type="EMBL" id="CP009110">
    <property type="protein sequence ID" value="AIJ26391.1"/>
    <property type="molecule type" value="Genomic_DNA"/>
</dbReference>
<evidence type="ECO:0000313" key="4">
    <source>
        <dbReference type="Proteomes" id="UP000062973"/>
    </source>
</evidence>
<dbReference type="KEGG" id="amq:AMETH_6299"/>
<organism evidence="3 4">
    <name type="scientific">Amycolatopsis methanolica 239</name>
    <dbReference type="NCBI Taxonomy" id="1068978"/>
    <lineage>
        <taxon>Bacteria</taxon>
        <taxon>Bacillati</taxon>
        <taxon>Actinomycetota</taxon>
        <taxon>Actinomycetes</taxon>
        <taxon>Pseudonocardiales</taxon>
        <taxon>Pseudonocardiaceae</taxon>
        <taxon>Amycolatopsis</taxon>
        <taxon>Amycolatopsis methanolica group</taxon>
    </lineage>
</organism>
<feature type="region of interest" description="Disordered" evidence="1">
    <location>
        <begin position="63"/>
        <end position="82"/>
    </location>
</feature>
<dbReference type="EMBL" id="CP009110">
    <property type="protein sequence ID" value="AIJ26450.1"/>
    <property type="molecule type" value="Genomic_DNA"/>
</dbReference>
<dbReference type="HOGENOM" id="CLU_2550889_0_0_11"/>
<dbReference type="RefSeq" id="WP_017985225.1">
    <property type="nucleotide sequence ID" value="NZ_AQUL01000001.1"/>
</dbReference>
<dbReference type="KEGG" id="amq:AMETH_6358"/>
<gene>
    <name evidence="2" type="ORF">AMETH_6299</name>
    <name evidence="3" type="ORF">AMETH_6358</name>
</gene>
<evidence type="ECO:0000313" key="3">
    <source>
        <dbReference type="EMBL" id="AIJ26450.1"/>
    </source>
</evidence>
<dbReference type="AlphaFoldDB" id="A0A076N6H5"/>